<dbReference type="PANTHER" id="PTHR10622:SF13">
    <property type="entry name" value="NACHT DOMAIN-CONTAINING PROTEIN"/>
    <property type="match status" value="1"/>
</dbReference>
<dbReference type="OrthoDB" id="20872at2759"/>
<keyword evidence="3" id="KW-1185">Reference proteome</keyword>
<organism evidence="2 3">
    <name type="scientific">Alternaria arborescens</name>
    <dbReference type="NCBI Taxonomy" id="156630"/>
    <lineage>
        <taxon>Eukaryota</taxon>
        <taxon>Fungi</taxon>
        <taxon>Dikarya</taxon>
        <taxon>Ascomycota</taxon>
        <taxon>Pezizomycotina</taxon>
        <taxon>Dothideomycetes</taxon>
        <taxon>Pleosporomycetidae</taxon>
        <taxon>Pleosporales</taxon>
        <taxon>Pleosporineae</taxon>
        <taxon>Pleosporaceae</taxon>
        <taxon>Alternaria</taxon>
        <taxon>Alternaria sect. Alternaria</taxon>
    </lineage>
</organism>
<dbReference type="Gene3D" id="3.40.50.300">
    <property type="entry name" value="P-loop containing nucleotide triphosphate hydrolases"/>
    <property type="match status" value="1"/>
</dbReference>
<gene>
    <name evidence="2" type="ORF">AA0113_g5433</name>
</gene>
<dbReference type="Pfam" id="PF06985">
    <property type="entry name" value="HET"/>
    <property type="match status" value="1"/>
</dbReference>
<evidence type="ECO:0000313" key="3">
    <source>
        <dbReference type="Proteomes" id="UP000293823"/>
    </source>
</evidence>
<accession>A0A4Q4S5W4</accession>
<dbReference type="AlphaFoldDB" id="A0A4Q4S5W4"/>
<dbReference type="SUPFAM" id="SSF52540">
    <property type="entry name" value="P-loop containing nucleoside triphosphate hydrolases"/>
    <property type="match status" value="1"/>
</dbReference>
<evidence type="ECO:0000313" key="2">
    <source>
        <dbReference type="EMBL" id="RYO65172.1"/>
    </source>
</evidence>
<evidence type="ECO:0000259" key="1">
    <source>
        <dbReference type="Pfam" id="PF06985"/>
    </source>
</evidence>
<protein>
    <recommendedName>
        <fullName evidence="1">Heterokaryon incompatibility domain-containing protein</fullName>
    </recommendedName>
</protein>
<sequence length="538" mass="61128">MRLLQRLPGSSDFSLVERFGEDIPPYAILSHTWGSDEDEVTFTGLQDAQSKQKSGYFKLLFCAEQAAEDKLQFFWVDTCCIDKSSSAELSEAINSMFKWYERAERCYVLLSDVEADEPLGDSTQSELTQKFQNSRWFQRGWTLQEMLAPRIVEFFSKNRTRLGDKETLLQTLHSTTRIPTLALQGTPLQQFSVNERMSWMKGRQTKREEDVAYSLLGLLGVHMPLLYGEGRSKALARLRHEAENLLDDRAPSKLPASLPWTVPFRRDIDFNHSDYLERVYEICSQPSGWATLTGPAGSGKTQVAVEYAYKVKDETPRKWVFWIDAATRASFQKSYKQIAVATGIDYFDKRTVDTMAPVRRWLCTESNGPWTMVVYNAKDAAIFFSYGKPQNRATADLVVPSQPLYEFLPKTPNGSVLVTTRNQGFAKRLMDVNTDNVIVDISDFVSSDFDVTRSATDSDGFFRRKSSDSSEGIDVAPQRDTALRSPILASGLPLLVNWTTQYQSLTNQISEVSTGKTSVFWESVRPTRSQFDIILTFY</sequence>
<name>A0A4Q4S5W4_9PLEO</name>
<proteinExistence type="predicted"/>
<dbReference type="InterPro" id="IPR010730">
    <property type="entry name" value="HET"/>
</dbReference>
<dbReference type="PANTHER" id="PTHR10622">
    <property type="entry name" value="HET DOMAIN-CONTAINING PROTEIN"/>
    <property type="match status" value="1"/>
</dbReference>
<feature type="domain" description="Heterokaryon incompatibility" evidence="1">
    <location>
        <begin position="26"/>
        <end position="117"/>
    </location>
</feature>
<comment type="caution">
    <text evidence="2">The sequence shown here is derived from an EMBL/GenBank/DDBJ whole genome shotgun (WGS) entry which is preliminary data.</text>
</comment>
<reference evidence="3" key="1">
    <citation type="journal article" date="2019" name="bioRxiv">
        <title>Genomics, evolutionary history and diagnostics of the Alternaria alternata species group including apple and Asian pear pathotypes.</title>
        <authorList>
            <person name="Armitage A.D."/>
            <person name="Cockerton H.M."/>
            <person name="Sreenivasaprasad S."/>
            <person name="Woodhall J.W."/>
            <person name="Lane C.R."/>
            <person name="Harrison R.J."/>
            <person name="Clarkson J.P."/>
        </authorList>
    </citation>
    <scope>NUCLEOTIDE SEQUENCE [LARGE SCALE GENOMIC DNA]</scope>
    <source>
        <strain evidence="3">RGR 97.0016</strain>
    </source>
</reference>
<dbReference type="Proteomes" id="UP000293823">
    <property type="component" value="Unassembled WGS sequence"/>
</dbReference>
<dbReference type="InterPro" id="IPR027417">
    <property type="entry name" value="P-loop_NTPase"/>
</dbReference>
<dbReference type="EMBL" id="PEJP01000018">
    <property type="protein sequence ID" value="RYO65172.1"/>
    <property type="molecule type" value="Genomic_DNA"/>
</dbReference>